<keyword evidence="1" id="KW-1133">Transmembrane helix</keyword>
<dbReference type="EMBL" id="CP002098">
    <property type="protein sequence ID" value="ADM28290.1"/>
    <property type="molecule type" value="Genomic_DNA"/>
</dbReference>
<dbReference type="STRING" id="583356.Igag_1488"/>
<evidence type="ECO:0008006" key="4">
    <source>
        <dbReference type="Google" id="ProtNLM"/>
    </source>
</evidence>
<gene>
    <name evidence="2" type="ordered locus">Igag_1488</name>
</gene>
<proteinExistence type="predicted"/>
<accession>E0SQW0</accession>
<feature type="transmembrane region" description="Helical" evidence="1">
    <location>
        <begin position="276"/>
        <end position="299"/>
    </location>
</feature>
<sequence length="379" mass="43811">MILIILILQIFEYQGYDTSYFGASPLNSDWDGTSELLNIIYLNTFNVNIVTNWMDMIALKNILSCKNKLLVVISPEKSYTYLDIITIKSIFKENFSILIADEGPYSNFILEALNIPIAIDSLNFININNSYIVNGTISIDNREFQIWFAYASPLKIYNYNVCKPIAFISNYIVGVECNIDKNISAIIFGDGSIFINSVLRERSIYNPYRQIVIEIMRKLLLNEHTCVFVEASKYWLRLMSIDELLKQNVSSDKIIVSLVRPIRYLASSIKNLNDVFLFPSHGTSIFIFVIIFAIIIVLLNLNKIKMEYRSGVIEKETIIRPSIWEITKRICRYIKDCPSECKAQKLSITSRKRCLNYINNINNYELDKKISLLIQLILD</sequence>
<dbReference type="Proteomes" id="UP000001304">
    <property type="component" value="Chromosome"/>
</dbReference>
<keyword evidence="1" id="KW-0472">Membrane</keyword>
<keyword evidence="3" id="KW-1185">Reference proteome</keyword>
<keyword evidence="1" id="KW-0812">Transmembrane</keyword>
<dbReference type="HOGENOM" id="CLU_728831_0_0_2"/>
<reference evidence="2 3" key="1">
    <citation type="journal article" date="2010" name="Stand. Genomic Sci.">
        <title>Complete genome sequence of Ignisphaera aggregans type strain (AQ1.S1).</title>
        <authorList>
            <person name="Goker M."/>
            <person name="Held B."/>
            <person name="Lapidus A."/>
            <person name="Nolan M."/>
            <person name="Spring S."/>
            <person name="Yasawong M."/>
            <person name="Lucas S."/>
            <person name="Glavina Del Rio T."/>
            <person name="Tice H."/>
            <person name="Cheng J.F."/>
            <person name="Goodwin L."/>
            <person name="Tapia R."/>
            <person name="Pitluck S."/>
            <person name="Liolios K."/>
            <person name="Ivanova N."/>
            <person name="Mavromatis K."/>
            <person name="Mikhailova N."/>
            <person name="Pati A."/>
            <person name="Chen A."/>
            <person name="Palaniappan K."/>
            <person name="Brambilla E."/>
            <person name="Land M."/>
            <person name="Hauser L."/>
            <person name="Chang Y.J."/>
            <person name="Jeffries C.D."/>
            <person name="Brettin T."/>
            <person name="Detter J.C."/>
            <person name="Han C."/>
            <person name="Rohde M."/>
            <person name="Sikorski J."/>
            <person name="Woyke T."/>
            <person name="Bristow J."/>
            <person name="Eisen J.A."/>
            <person name="Markowitz V."/>
            <person name="Hugenholtz P."/>
            <person name="Kyrpides N.C."/>
            <person name="Klenk H.P."/>
        </authorList>
    </citation>
    <scope>NUCLEOTIDE SEQUENCE [LARGE SCALE GENOMIC DNA]</scope>
    <source>
        <strain evidence="3">DSM 17230 / JCM 13409 / AQ1.S1</strain>
    </source>
</reference>
<protein>
    <recommendedName>
        <fullName evidence="4">DUF4350 domain-containing protein</fullName>
    </recommendedName>
</protein>
<evidence type="ECO:0000313" key="3">
    <source>
        <dbReference type="Proteomes" id="UP000001304"/>
    </source>
</evidence>
<dbReference type="AlphaFoldDB" id="E0SQW0"/>
<name>E0SQW0_IGNAA</name>
<organism evidence="2 3">
    <name type="scientific">Ignisphaera aggregans (strain DSM 17230 / JCM 13409 / AQ1.S1)</name>
    <dbReference type="NCBI Taxonomy" id="583356"/>
    <lineage>
        <taxon>Archaea</taxon>
        <taxon>Thermoproteota</taxon>
        <taxon>Thermoprotei</taxon>
        <taxon>Desulfurococcales</taxon>
        <taxon>Desulfurococcaceae</taxon>
        <taxon>Ignisphaera</taxon>
    </lineage>
</organism>
<evidence type="ECO:0000313" key="2">
    <source>
        <dbReference type="EMBL" id="ADM28290.1"/>
    </source>
</evidence>
<evidence type="ECO:0000256" key="1">
    <source>
        <dbReference type="SAM" id="Phobius"/>
    </source>
</evidence>
<dbReference type="KEGG" id="iag:Igag_1488"/>
<dbReference type="BioCyc" id="IAGG583356:GHAH-1477-MONOMER"/>